<dbReference type="Gramene" id="OGLUM01G44220.1">
    <property type="protein sequence ID" value="OGLUM01G44220.1"/>
    <property type="gene ID" value="OGLUM01G44220"/>
</dbReference>
<dbReference type="HOGENOM" id="CLU_1973958_0_0_1"/>
<protein>
    <submittedName>
        <fullName evidence="1">Uncharacterized protein</fullName>
    </submittedName>
</protein>
<reference evidence="1" key="3">
    <citation type="submission" date="2018-05" db="EMBL/GenBank/DDBJ databases">
        <title>OgluRS3 (Oryza glumaepatula Reference Sequence Version 3).</title>
        <authorList>
            <person name="Zhang J."/>
            <person name="Kudrna D."/>
            <person name="Lee S."/>
            <person name="Talag J."/>
            <person name="Welchert J."/>
            <person name="Wing R.A."/>
        </authorList>
    </citation>
    <scope>NUCLEOTIDE SEQUENCE [LARGE SCALE GENOMIC DNA]</scope>
</reference>
<keyword evidence="2" id="KW-1185">Reference proteome</keyword>
<dbReference type="EnsemblPlants" id="OGLUM01G44220.1">
    <property type="protein sequence ID" value="OGLUM01G44220.1"/>
    <property type="gene ID" value="OGLUM01G44220"/>
</dbReference>
<dbReference type="Proteomes" id="UP000026961">
    <property type="component" value="Chromosome 1"/>
</dbReference>
<evidence type="ECO:0000313" key="2">
    <source>
        <dbReference type="Proteomes" id="UP000026961"/>
    </source>
</evidence>
<reference evidence="1" key="1">
    <citation type="submission" date="2013-08" db="EMBL/GenBank/DDBJ databases">
        <title>Oryza genome evolution.</title>
        <authorList>
            <person name="Wing R.A."/>
            <person name="Panaud O."/>
            <person name="Oliveira A.C."/>
        </authorList>
    </citation>
    <scope>NUCLEOTIDE SEQUENCE</scope>
</reference>
<dbReference type="AlphaFoldDB" id="A0A0D9YIG6"/>
<reference evidence="1" key="2">
    <citation type="submission" date="2015-04" db="UniProtKB">
        <authorList>
            <consortium name="EnsemblPlants"/>
        </authorList>
    </citation>
    <scope>IDENTIFICATION</scope>
</reference>
<name>A0A0D9YIG6_9ORYZ</name>
<proteinExistence type="predicted"/>
<evidence type="ECO:0000313" key="1">
    <source>
        <dbReference type="EnsemblPlants" id="OGLUM01G44220.1"/>
    </source>
</evidence>
<accession>A0A0D9YIG6</accession>
<sequence length="127" mass="13855">MGWKASSPNTPSACFALDAPAGKVRCSLGFVEPNRIRRFAMDEGRGREEEAAFGGMQHLFGEGPRESKLRGKQIGGDTLARFGGHTSRGAVMSSCRCIFLLMVCGGFAEKLGWERKDAKERNEEQGL</sequence>
<organism evidence="1">
    <name type="scientific">Oryza glumipatula</name>
    <dbReference type="NCBI Taxonomy" id="40148"/>
    <lineage>
        <taxon>Eukaryota</taxon>
        <taxon>Viridiplantae</taxon>
        <taxon>Streptophyta</taxon>
        <taxon>Embryophyta</taxon>
        <taxon>Tracheophyta</taxon>
        <taxon>Spermatophyta</taxon>
        <taxon>Magnoliopsida</taxon>
        <taxon>Liliopsida</taxon>
        <taxon>Poales</taxon>
        <taxon>Poaceae</taxon>
        <taxon>BOP clade</taxon>
        <taxon>Oryzoideae</taxon>
        <taxon>Oryzeae</taxon>
        <taxon>Oryzinae</taxon>
        <taxon>Oryza</taxon>
    </lineage>
</organism>